<dbReference type="Proteomes" id="UP001140510">
    <property type="component" value="Unassembled WGS sequence"/>
</dbReference>
<keyword evidence="2 5" id="KW-0378">Hydrolase</keyword>
<proteinExistence type="inferred from homology"/>
<sequence length="836" mass="91941">MSFLSDTVFSGSSTRLHVAGNQQSKGKVIRKSKSHGGFLSPLAQLVRNPVQSIGNAVGSHYQAPVQDTLDDASRKQILYLRMNNAEAYHEWKAAATDLDVLEGNNSWKNQDESPEYDAALVAARLRELDDARLSCDVKKMLFLIRTSLTRNLGEMGGLRLYKHSHIGTKRLIERYIDSARQTMDALLDVSAKQGDDCPVDPQTIVNSLVQARQSFGRTALLLSGGGTFGMNHIGVVKSLWENGLLPRITSGASAGSIVCAVLCTKTDEEIPNVLHEFCYGDLDVFEKAGEPESIFQKVARLLKTGTLFDMGHLKRVMRQMLGDMTFQESYNRTRRILNIPVSTSSIYERPRLLNYCTAPNVMIWSAVCTSCSVPLVYAQSGLMAKDLKTGEEVPWDADPDAKWIDGSVDNDLPMKQLAELFNINHFIVSQVNPHVVPFLEKEEELIAAEAVGTAFPNGPNWMSWAASMAKSEVLHRLHVLAEMGIFPTYATKLRGLLSQRYSGDINIFPAISYADFPRVLSNPTTEYMLGCLLTGQRATWPKMSRIQNHVAIELALDSLIHKVKARTVFSSKQAESHLNTLLRPSSQGYESSSASRIRPNSKMLRFALRTEPSSPVLLKRDPFPSPLLSRSTPRLPAHHGHISSSQILEAPNPSSTRASDNTSMSTNPDDSSDKEYYGEIDSDTSELLSSPSPITSLSSHGPTLWPPTRHTSLLMVSAPTTPAISTSSDRHIGTLLNLTMTPASSKPPAAGPSSPELRYKRMFHPPGPVTPEVNVKPPTPTHMESLCSVTPSTPNRSPAQSRRGSSAGLVLDISGSRGMLRRKKSAVNFQESYFEE</sequence>
<keyword evidence="10" id="KW-1185">Reference proteome</keyword>
<dbReference type="InterPro" id="IPR002641">
    <property type="entry name" value="PNPLA_dom"/>
</dbReference>
<dbReference type="InterPro" id="IPR021771">
    <property type="entry name" value="Triacylglycerol_lipase_N"/>
</dbReference>
<feature type="short sequence motif" description="GXGXXG" evidence="5">
    <location>
        <begin position="224"/>
        <end position="229"/>
    </location>
</feature>
<keyword evidence="3 5" id="KW-0442">Lipid degradation</keyword>
<dbReference type="EMBL" id="JAPEVA010000001">
    <property type="protein sequence ID" value="KAJ4413174.1"/>
    <property type="molecule type" value="Genomic_DNA"/>
</dbReference>
<evidence type="ECO:0000256" key="7">
    <source>
        <dbReference type="SAM" id="MobiDB-lite"/>
    </source>
</evidence>
<keyword evidence="4 5" id="KW-0443">Lipid metabolism</keyword>
<dbReference type="GO" id="GO:0016020">
    <property type="term" value="C:membrane"/>
    <property type="evidence" value="ECO:0007669"/>
    <property type="project" value="UniProtKB-SubCell"/>
</dbReference>
<evidence type="ECO:0000256" key="5">
    <source>
        <dbReference type="PROSITE-ProRule" id="PRU01161"/>
    </source>
</evidence>
<feature type="compositionally biased region" description="Polar residues" evidence="7">
    <location>
        <begin position="642"/>
        <end position="669"/>
    </location>
</feature>
<dbReference type="InterPro" id="IPR016035">
    <property type="entry name" value="Acyl_Trfase/lysoPLipase"/>
</dbReference>
<accession>A0A9W9DCW7</accession>
<name>A0A9W9DCW7_9PLEO</name>
<evidence type="ECO:0000256" key="6">
    <source>
        <dbReference type="RuleBase" id="RU362055"/>
    </source>
</evidence>
<dbReference type="Pfam" id="PF01734">
    <property type="entry name" value="Patatin"/>
    <property type="match status" value="1"/>
</dbReference>
<dbReference type="EC" id="3.1.1.-" evidence="6"/>
<evidence type="ECO:0000256" key="4">
    <source>
        <dbReference type="ARBA" id="ARBA00023098"/>
    </source>
</evidence>
<feature type="region of interest" description="Disordered" evidence="7">
    <location>
        <begin position="766"/>
        <end position="810"/>
    </location>
</feature>
<dbReference type="PANTHER" id="PTHR14226">
    <property type="entry name" value="NEUROPATHY TARGET ESTERASE/SWISS CHEESE D.MELANOGASTER"/>
    <property type="match status" value="1"/>
</dbReference>
<evidence type="ECO:0000259" key="8">
    <source>
        <dbReference type="PROSITE" id="PS51635"/>
    </source>
</evidence>
<comment type="caution">
    <text evidence="5">Lacks conserved residue(s) required for the propagation of feature annotation.</text>
</comment>
<dbReference type="Gene3D" id="3.40.1090.10">
    <property type="entry name" value="Cytosolic phospholipase A2 catalytic domain"/>
    <property type="match status" value="1"/>
</dbReference>
<feature type="domain" description="PNPLA" evidence="8">
    <location>
        <begin position="220"/>
        <end position="418"/>
    </location>
</feature>
<evidence type="ECO:0000256" key="3">
    <source>
        <dbReference type="ARBA" id="ARBA00022963"/>
    </source>
</evidence>
<dbReference type="GO" id="GO:0004806">
    <property type="term" value="F:triacylglycerol lipase activity"/>
    <property type="evidence" value="ECO:0007669"/>
    <property type="project" value="InterPro"/>
</dbReference>
<dbReference type="SUPFAM" id="SSF52151">
    <property type="entry name" value="FabD/lysophospholipase-like"/>
    <property type="match status" value="1"/>
</dbReference>
<comment type="similarity">
    <text evidence="6">Belongs to the PLPL family.</text>
</comment>
<evidence type="ECO:0000256" key="1">
    <source>
        <dbReference type="ARBA" id="ARBA00002682"/>
    </source>
</evidence>
<dbReference type="CDD" id="cd07230">
    <property type="entry name" value="Pat_TGL4-5_like"/>
    <property type="match status" value="1"/>
</dbReference>
<feature type="compositionally biased region" description="Polar residues" evidence="7">
    <location>
        <begin position="787"/>
        <end position="804"/>
    </location>
</feature>
<comment type="subcellular location">
    <subcellularLocation>
        <location evidence="6">Membrane</location>
        <topology evidence="6">Single-pass membrane protein</topology>
    </subcellularLocation>
</comment>
<dbReference type="GO" id="GO:0006641">
    <property type="term" value="P:triglyceride metabolic process"/>
    <property type="evidence" value="ECO:0007669"/>
    <property type="project" value="UniProtKB-ARBA"/>
</dbReference>
<evidence type="ECO:0000313" key="10">
    <source>
        <dbReference type="Proteomes" id="UP001140510"/>
    </source>
</evidence>
<dbReference type="PANTHER" id="PTHR14226:SF10">
    <property type="entry name" value="TRIACYLGLYCEROL LIPASE 4-RELATED"/>
    <property type="match status" value="1"/>
</dbReference>
<comment type="function">
    <text evidence="6">Lipid hydrolase.</text>
</comment>
<feature type="active site" description="Proton acceptor" evidence="5">
    <location>
        <position position="405"/>
    </location>
</feature>
<evidence type="ECO:0000313" key="9">
    <source>
        <dbReference type="EMBL" id="KAJ4413174.1"/>
    </source>
</evidence>
<dbReference type="OrthoDB" id="10049244at2759"/>
<comment type="caution">
    <text evidence="9">The sequence shown here is derived from an EMBL/GenBank/DDBJ whole genome shotgun (WGS) entry which is preliminary data.</text>
</comment>
<dbReference type="Pfam" id="PF11815">
    <property type="entry name" value="DUF3336"/>
    <property type="match status" value="1"/>
</dbReference>
<feature type="region of interest" description="Disordered" evidence="7">
    <location>
        <begin position="615"/>
        <end position="703"/>
    </location>
</feature>
<dbReference type="InterPro" id="IPR050301">
    <property type="entry name" value="NTE"/>
</dbReference>
<feature type="active site" description="Nucleophile" evidence="5">
    <location>
        <position position="253"/>
    </location>
</feature>
<reference evidence="9" key="1">
    <citation type="submission" date="2022-10" db="EMBL/GenBank/DDBJ databases">
        <title>Tapping the CABI collections for fungal endophytes: first genome assemblies for Collariella, Neodidymelliopsis, Ascochyta clinopodiicola, Didymella pomorum, Didymosphaeria variabile, Neocosmospora piperis and Neocucurbitaria cava.</title>
        <authorList>
            <person name="Hill R."/>
        </authorList>
    </citation>
    <scope>NUCLEOTIDE SEQUENCE</scope>
    <source>
        <strain evidence="9">IMI 355091</strain>
    </source>
</reference>
<evidence type="ECO:0000256" key="2">
    <source>
        <dbReference type="ARBA" id="ARBA00022801"/>
    </source>
</evidence>
<comment type="function">
    <text evidence="1">Probable lipid hydrolase.</text>
</comment>
<feature type="short sequence motif" description="GXSXG" evidence="5">
    <location>
        <begin position="251"/>
        <end position="255"/>
    </location>
</feature>
<gene>
    <name evidence="9" type="primary">TGL5</name>
    <name evidence="9" type="ORF">N0V91_000148</name>
</gene>
<dbReference type="AlphaFoldDB" id="A0A9W9DCW7"/>
<dbReference type="PROSITE" id="PS51635">
    <property type="entry name" value="PNPLA"/>
    <property type="match status" value="1"/>
</dbReference>
<feature type="compositionally biased region" description="Low complexity" evidence="7">
    <location>
        <begin position="685"/>
        <end position="699"/>
    </location>
</feature>
<dbReference type="GO" id="GO:0016042">
    <property type="term" value="P:lipid catabolic process"/>
    <property type="evidence" value="ECO:0007669"/>
    <property type="project" value="UniProtKB-UniRule"/>
</dbReference>
<organism evidence="9 10">
    <name type="scientific">Didymella pomorum</name>
    <dbReference type="NCBI Taxonomy" id="749634"/>
    <lineage>
        <taxon>Eukaryota</taxon>
        <taxon>Fungi</taxon>
        <taxon>Dikarya</taxon>
        <taxon>Ascomycota</taxon>
        <taxon>Pezizomycotina</taxon>
        <taxon>Dothideomycetes</taxon>
        <taxon>Pleosporomycetidae</taxon>
        <taxon>Pleosporales</taxon>
        <taxon>Pleosporineae</taxon>
        <taxon>Didymellaceae</taxon>
        <taxon>Didymella</taxon>
    </lineage>
</organism>
<protein>
    <recommendedName>
        <fullName evidence="6">Patatin-like phospholipase domain-containing protein</fullName>
        <ecNumber evidence="6">3.1.1.-</ecNumber>
    </recommendedName>
</protein>